<dbReference type="Gene3D" id="3.90.79.10">
    <property type="entry name" value="Nucleoside Triphosphate Pyrophosphohydrolase"/>
    <property type="match status" value="1"/>
</dbReference>
<dbReference type="CDD" id="cd03424">
    <property type="entry name" value="NUDIX_ADPRase_Nudt5_UGPPase_Nudt14"/>
    <property type="match status" value="1"/>
</dbReference>
<keyword evidence="5" id="KW-1185">Reference proteome</keyword>
<gene>
    <name evidence="4" type="ORF">VC03_06065</name>
</gene>
<evidence type="ECO:0000256" key="1">
    <source>
        <dbReference type="ARBA" id="ARBA00001946"/>
    </source>
</evidence>
<evidence type="ECO:0000259" key="3">
    <source>
        <dbReference type="PROSITE" id="PS51462"/>
    </source>
</evidence>
<dbReference type="KEGG" id="sns:VC03_06065"/>
<sequence>MEGIRQNFKFLIGETKIHPTTKITLEYLVKQDAVCAVIFDNTLENVYLVKQYRPGCDGLLLEIVAGLIDKGEEPIHAVYREILEETGFSKSDFSRFVKLENAQYVSPGYTTEKLYYYAGVLKKDAKPKEQHLDLGEDITVVKMSTKEILKTSVDSKTTFAISYFLGVLK</sequence>
<dbReference type="Proteomes" id="UP000033103">
    <property type="component" value="Chromosome"/>
</dbReference>
<dbReference type="PROSITE" id="PS00893">
    <property type="entry name" value="NUDIX_BOX"/>
    <property type="match status" value="1"/>
</dbReference>
<evidence type="ECO:0000313" key="4">
    <source>
        <dbReference type="EMBL" id="AKC96033.1"/>
    </source>
</evidence>
<dbReference type="STRING" id="187101.VC03_06065"/>
<proteinExistence type="predicted"/>
<dbReference type="GO" id="GO:0005829">
    <property type="term" value="C:cytosol"/>
    <property type="evidence" value="ECO:0007669"/>
    <property type="project" value="TreeGrafter"/>
</dbReference>
<dbReference type="HOGENOM" id="CLU_062658_5_2_0"/>
<feature type="domain" description="Nudix hydrolase" evidence="3">
    <location>
        <begin position="29"/>
        <end position="165"/>
    </location>
</feature>
<dbReference type="PROSITE" id="PS51462">
    <property type="entry name" value="NUDIX"/>
    <property type="match status" value="1"/>
</dbReference>
<dbReference type="InterPro" id="IPR000086">
    <property type="entry name" value="NUDIX_hydrolase_dom"/>
</dbReference>
<organism evidence="4 5">
    <name type="scientific">Sneathia vaginalis</name>
    <dbReference type="NCBI Taxonomy" id="187101"/>
    <lineage>
        <taxon>Bacteria</taxon>
        <taxon>Fusobacteriati</taxon>
        <taxon>Fusobacteriota</taxon>
        <taxon>Fusobacteriia</taxon>
        <taxon>Fusobacteriales</taxon>
        <taxon>Leptotrichiaceae</taxon>
        <taxon>Sneathia</taxon>
    </lineage>
</organism>
<dbReference type="SUPFAM" id="SSF55811">
    <property type="entry name" value="Nudix"/>
    <property type="match status" value="1"/>
</dbReference>
<dbReference type="AlphaFoldDB" id="A0A0E3UV78"/>
<dbReference type="InterPro" id="IPR020084">
    <property type="entry name" value="NUDIX_hydrolase_CS"/>
</dbReference>
<dbReference type="EMBL" id="CP011280">
    <property type="protein sequence ID" value="AKC96033.1"/>
    <property type="molecule type" value="Genomic_DNA"/>
</dbReference>
<keyword evidence="2 4" id="KW-0378">Hydrolase</keyword>
<name>A0A0E3UV78_9FUSO</name>
<dbReference type="GO" id="GO:0006753">
    <property type="term" value="P:nucleoside phosphate metabolic process"/>
    <property type="evidence" value="ECO:0007669"/>
    <property type="project" value="TreeGrafter"/>
</dbReference>
<dbReference type="PATRIC" id="fig|1069640.6.peg.1204"/>
<dbReference type="GO" id="GO:0016787">
    <property type="term" value="F:hydrolase activity"/>
    <property type="evidence" value="ECO:0007669"/>
    <property type="project" value="UniProtKB-KW"/>
</dbReference>
<comment type="cofactor">
    <cofactor evidence="1">
        <name>Mg(2+)</name>
        <dbReference type="ChEBI" id="CHEBI:18420"/>
    </cofactor>
</comment>
<dbReference type="PANTHER" id="PTHR11839">
    <property type="entry name" value="UDP/ADP-SUGAR PYROPHOSPHATASE"/>
    <property type="match status" value="1"/>
</dbReference>
<dbReference type="Pfam" id="PF00293">
    <property type="entry name" value="NUDIX"/>
    <property type="match status" value="1"/>
</dbReference>
<evidence type="ECO:0000313" key="5">
    <source>
        <dbReference type="Proteomes" id="UP000033103"/>
    </source>
</evidence>
<dbReference type="PANTHER" id="PTHR11839:SF18">
    <property type="entry name" value="NUDIX HYDROLASE DOMAIN-CONTAINING PROTEIN"/>
    <property type="match status" value="1"/>
</dbReference>
<evidence type="ECO:0000256" key="2">
    <source>
        <dbReference type="ARBA" id="ARBA00022801"/>
    </source>
</evidence>
<dbReference type="RefSeq" id="WP_046329137.1">
    <property type="nucleotide sequence ID" value="NZ_CAUPIC010000005.1"/>
</dbReference>
<dbReference type="InterPro" id="IPR015797">
    <property type="entry name" value="NUDIX_hydrolase-like_dom_sf"/>
</dbReference>
<accession>A0A0E3UV78</accession>
<protein>
    <submittedName>
        <fullName evidence="4">NUDIX hydrolase</fullName>
    </submittedName>
</protein>
<dbReference type="GO" id="GO:0019693">
    <property type="term" value="P:ribose phosphate metabolic process"/>
    <property type="evidence" value="ECO:0007669"/>
    <property type="project" value="TreeGrafter"/>
</dbReference>
<reference evidence="4 5" key="1">
    <citation type="journal article" date="2012" name="BMC Genomics">
        <title>Genomic sequence analysis and characterization of Sneathia amnii sp. nov.</title>
        <authorList>
            <consortium name="Vaginal Microbiome Consortium (additional members)"/>
            <person name="Harwich M.D.Jr."/>
            <person name="Serrano M.G."/>
            <person name="Fettweis J.M."/>
            <person name="Alves J.M."/>
            <person name="Reimers M.A."/>
            <person name="Buck G.A."/>
            <person name="Jefferson K.K."/>
        </authorList>
    </citation>
    <scope>NUCLEOTIDE SEQUENCE [LARGE SCALE GENOMIC DNA]</scope>
    <source>
        <strain evidence="4 5">SN35</strain>
    </source>
</reference>